<reference evidence="11" key="1">
    <citation type="submission" date="2025-08" db="UniProtKB">
        <authorList>
            <consortium name="RefSeq"/>
        </authorList>
    </citation>
    <scope>IDENTIFICATION</scope>
    <source>
        <tissue evidence="11">Total insect</tissue>
    </source>
</reference>
<evidence type="ECO:0000256" key="1">
    <source>
        <dbReference type="ARBA" id="ARBA00022614"/>
    </source>
</evidence>
<evidence type="ECO:0000256" key="6">
    <source>
        <dbReference type="ARBA" id="ARBA00023319"/>
    </source>
</evidence>
<keyword evidence="3" id="KW-0677">Repeat</keyword>
<feature type="chain" id="PRO_5027799499" evidence="8">
    <location>
        <begin position="28"/>
        <end position="880"/>
    </location>
</feature>
<protein>
    <submittedName>
        <fullName evidence="11">Uncharacterized protein LOC117646283</fullName>
    </submittedName>
</protein>
<dbReference type="CDD" id="cd00096">
    <property type="entry name" value="Ig"/>
    <property type="match status" value="1"/>
</dbReference>
<evidence type="ECO:0000313" key="10">
    <source>
        <dbReference type="Proteomes" id="UP000515158"/>
    </source>
</evidence>
<dbReference type="Pfam" id="PF07679">
    <property type="entry name" value="I-set"/>
    <property type="match status" value="1"/>
</dbReference>
<evidence type="ECO:0000256" key="2">
    <source>
        <dbReference type="ARBA" id="ARBA00022729"/>
    </source>
</evidence>
<feature type="region of interest" description="Disordered" evidence="7">
    <location>
        <begin position="590"/>
        <end position="626"/>
    </location>
</feature>
<dbReference type="SMART" id="SM00409">
    <property type="entry name" value="IG"/>
    <property type="match status" value="1"/>
</dbReference>
<dbReference type="Pfam" id="PF13855">
    <property type="entry name" value="LRR_8"/>
    <property type="match status" value="2"/>
</dbReference>
<keyword evidence="4" id="KW-1015">Disulfide bond</keyword>
<evidence type="ECO:0000256" key="3">
    <source>
        <dbReference type="ARBA" id="ARBA00022737"/>
    </source>
</evidence>
<keyword evidence="6" id="KW-0393">Immunoglobulin domain</keyword>
<dbReference type="InParanoid" id="A0A6P8Z7Z0"/>
<dbReference type="FunFam" id="2.60.40.10:FF:000032">
    <property type="entry name" value="palladin isoform X1"/>
    <property type="match status" value="1"/>
</dbReference>
<dbReference type="Gene3D" id="3.80.10.10">
    <property type="entry name" value="Ribonuclease Inhibitor"/>
    <property type="match status" value="2"/>
</dbReference>
<dbReference type="SMART" id="SM00406">
    <property type="entry name" value="IGv"/>
    <property type="match status" value="1"/>
</dbReference>
<dbReference type="SMART" id="SM00408">
    <property type="entry name" value="IGc2"/>
    <property type="match status" value="1"/>
</dbReference>
<dbReference type="GO" id="GO:0071944">
    <property type="term" value="C:cell periphery"/>
    <property type="evidence" value="ECO:0007669"/>
    <property type="project" value="UniProtKB-ARBA"/>
</dbReference>
<dbReference type="FunCoup" id="A0A6P8Z7Z0">
    <property type="interactions" value="86"/>
</dbReference>
<dbReference type="InterPro" id="IPR013098">
    <property type="entry name" value="Ig_I-set"/>
</dbReference>
<feature type="domain" description="Ig-like" evidence="9">
    <location>
        <begin position="268"/>
        <end position="365"/>
    </location>
</feature>
<dbReference type="KEGG" id="tpal:117646283"/>
<dbReference type="Gene3D" id="2.60.40.10">
    <property type="entry name" value="Immunoglobulins"/>
    <property type="match status" value="1"/>
</dbReference>
<organism evidence="11">
    <name type="scientific">Thrips palmi</name>
    <name type="common">Melon thrips</name>
    <dbReference type="NCBI Taxonomy" id="161013"/>
    <lineage>
        <taxon>Eukaryota</taxon>
        <taxon>Metazoa</taxon>
        <taxon>Ecdysozoa</taxon>
        <taxon>Arthropoda</taxon>
        <taxon>Hexapoda</taxon>
        <taxon>Insecta</taxon>
        <taxon>Pterygota</taxon>
        <taxon>Neoptera</taxon>
        <taxon>Paraneoptera</taxon>
        <taxon>Thysanoptera</taxon>
        <taxon>Terebrantia</taxon>
        <taxon>Thripoidea</taxon>
        <taxon>Thripidae</taxon>
        <taxon>Thrips</taxon>
    </lineage>
</organism>
<dbReference type="InterPro" id="IPR013106">
    <property type="entry name" value="Ig_V-set"/>
</dbReference>
<name>A0A6P8Z7Z0_THRPL</name>
<accession>A0A6P8Z7Z0</accession>
<dbReference type="RefSeq" id="XP_034243017.1">
    <property type="nucleotide sequence ID" value="XM_034387126.1"/>
</dbReference>
<feature type="signal peptide" evidence="8">
    <location>
        <begin position="1"/>
        <end position="27"/>
    </location>
</feature>
<evidence type="ECO:0000313" key="11">
    <source>
        <dbReference type="RefSeq" id="XP_034243017.1"/>
    </source>
</evidence>
<feature type="compositionally biased region" description="Low complexity" evidence="7">
    <location>
        <begin position="720"/>
        <end position="735"/>
    </location>
</feature>
<dbReference type="InterPro" id="IPR003599">
    <property type="entry name" value="Ig_sub"/>
</dbReference>
<dbReference type="PANTHER" id="PTHR24366:SF140">
    <property type="entry name" value="IP22191P"/>
    <property type="match status" value="1"/>
</dbReference>
<dbReference type="InterPro" id="IPR032675">
    <property type="entry name" value="LRR_dom_sf"/>
</dbReference>
<evidence type="ECO:0000256" key="8">
    <source>
        <dbReference type="SAM" id="SignalP"/>
    </source>
</evidence>
<dbReference type="PROSITE" id="PS50835">
    <property type="entry name" value="IG_LIKE"/>
    <property type="match status" value="1"/>
</dbReference>
<feature type="region of interest" description="Disordered" evidence="7">
    <location>
        <begin position="720"/>
        <end position="775"/>
    </location>
</feature>
<dbReference type="GeneID" id="117646283"/>
<proteinExistence type="predicted"/>
<evidence type="ECO:0000256" key="7">
    <source>
        <dbReference type="SAM" id="MobiDB-lite"/>
    </source>
</evidence>
<dbReference type="AlphaFoldDB" id="A0A6P8Z7Z0"/>
<dbReference type="InterPro" id="IPR003598">
    <property type="entry name" value="Ig_sub2"/>
</dbReference>
<dbReference type="SUPFAM" id="SSF48726">
    <property type="entry name" value="Immunoglobulin"/>
    <property type="match status" value="1"/>
</dbReference>
<keyword evidence="2 8" id="KW-0732">Signal</keyword>
<dbReference type="InterPro" id="IPR007110">
    <property type="entry name" value="Ig-like_dom"/>
</dbReference>
<feature type="compositionally biased region" description="Low complexity" evidence="7">
    <location>
        <begin position="603"/>
        <end position="618"/>
    </location>
</feature>
<keyword evidence="1" id="KW-0433">Leucine-rich repeat</keyword>
<dbReference type="InterPro" id="IPR013783">
    <property type="entry name" value="Ig-like_fold"/>
</dbReference>
<feature type="compositionally biased region" description="Basic residues" evidence="7">
    <location>
        <begin position="651"/>
        <end position="662"/>
    </location>
</feature>
<evidence type="ECO:0000256" key="5">
    <source>
        <dbReference type="ARBA" id="ARBA00023180"/>
    </source>
</evidence>
<dbReference type="SUPFAM" id="SSF52058">
    <property type="entry name" value="L domain-like"/>
    <property type="match status" value="1"/>
</dbReference>
<gene>
    <name evidence="11" type="primary">LOC117646283</name>
</gene>
<evidence type="ECO:0000256" key="4">
    <source>
        <dbReference type="ARBA" id="ARBA00023157"/>
    </source>
</evidence>
<keyword evidence="10" id="KW-1185">Reference proteome</keyword>
<evidence type="ECO:0000259" key="9">
    <source>
        <dbReference type="PROSITE" id="PS50835"/>
    </source>
</evidence>
<dbReference type="PANTHER" id="PTHR24366">
    <property type="entry name" value="IG(IMMUNOGLOBULIN) AND LRR(LEUCINE RICH REPEAT) DOMAINS"/>
    <property type="match status" value="1"/>
</dbReference>
<feature type="region of interest" description="Disordered" evidence="7">
    <location>
        <begin position="648"/>
        <end position="686"/>
    </location>
</feature>
<sequence>MLQCLPRCLPRCLTLLLLLAVAVAGAADCPQHCECKWRGGKESAICRGANFKALPKGLDGGTQLLDLTGNAIASLGKDTFASAGLVNLQKVYLARCRLAAIDALAFRLLINLVELDLSHNELKTVPSHAFESIAELRELRLSGNPIQRVQTNAFVKVPQLVRLELSDCKIASVEARAFLGLEKSLEWLKLDHNRLSTVRPEAFADMQSLHGLELDGNPWNCTCALRPFRNWMLRKNVPSSVPAVCVAPGRLRGRGWDRLDLDDFACGPRVEALLAAKHAAEGDNVTLSCRVQGAPSPTVRWLFRNRAVANATQAFALPHRKTLLVRNGTNTSNLTIVALDAQDAGVYVCVADNRAGKVDASVTLSVSRRAAPQDAPLSGKVVAASVLVALLFVLSTCLVALCLWSLRKRHSLWVEQARGGARMSRLRPDDANHYEKIEMMNHKPAAPPQPRTATSSVNHVADRKEAEVGEAAIISVHRRGGAKGRYRGVPTHDEDDDVDEVGYDAEVEMTPTASNAWSREAAKSYAAPREVDAVPRLPADGAALAEAKSAAKSRLAPLLLPRNGLVPDGPRHHVMRKKVLGDSGGSLYTSLLGDDGADDRPFPDLLQPQPESLPPSLGGSVGGDLGGGLGGDLGGGLGGGLRAGLWGTLPRRPHRHRGHGSRRGSESPLLADSRYGSSGGSSSSGLAASGLSGLGAAYPLLHQRSSSSLSLAGPSLAGTSLAAASPHGPAAHGAATRPSRRNPSLPGSPSRDRPSETPILAGLNGPSSKRYSQGVAGVASPGSFDKYDRYDYHTAQLERFLDEYRTLHSELAKMKETCDSLSGANPKSILKKKATLAGGAQSGGVPLGLNPLSPDHPYWVPRSGLAGLARRYSGGDFYPS</sequence>
<dbReference type="InterPro" id="IPR001611">
    <property type="entry name" value="Leu-rich_rpt"/>
</dbReference>
<dbReference type="SMART" id="SM00369">
    <property type="entry name" value="LRR_TYP"/>
    <property type="match status" value="6"/>
</dbReference>
<dbReference type="Proteomes" id="UP000515158">
    <property type="component" value="Unplaced"/>
</dbReference>
<dbReference type="PROSITE" id="PS51450">
    <property type="entry name" value="LRR"/>
    <property type="match status" value="1"/>
</dbReference>
<dbReference type="InterPro" id="IPR036179">
    <property type="entry name" value="Ig-like_dom_sf"/>
</dbReference>
<dbReference type="FunFam" id="3.80.10.10:FF:000082">
    <property type="entry name" value="Leucine-rich repeat-containing 24"/>
    <property type="match status" value="1"/>
</dbReference>
<keyword evidence="5" id="KW-0325">Glycoprotein</keyword>
<dbReference type="InterPro" id="IPR000483">
    <property type="entry name" value="Cys-rich_flank_reg_C"/>
</dbReference>
<dbReference type="OrthoDB" id="643377at2759"/>
<dbReference type="InterPro" id="IPR003591">
    <property type="entry name" value="Leu-rich_rpt_typical-subtyp"/>
</dbReference>
<dbReference type="SMART" id="SM00082">
    <property type="entry name" value="LRRCT"/>
    <property type="match status" value="1"/>
</dbReference>